<protein>
    <submittedName>
        <fullName evidence="2">Regulator of the activity of RapK phosphatase</fullName>
    </submittedName>
</protein>
<dbReference type="RefSeq" id="WP_003328418.1">
    <property type="nucleotide sequence ID" value="NC_014639.1"/>
</dbReference>
<feature type="chain" id="PRO_5045941160" evidence="1">
    <location>
        <begin position="24"/>
        <end position="40"/>
    </location>
</feature>
<proteinExistence type="predicted"/>
<name>A0ABM5LTG0_BACA1</name>
<dbReference type="EMBL" id="CP002207">
    <property type="protein sequence ID" value="ADP31154.1"/>
    <property type="molecule type" value="Genomic_DNA"/>
</dbReference>
<dbReference type="Proteomes" id="UP000006867">
    <property type="component" value="Chromosome"/>
</dbReference>
<accession>A0ABM5LTG0</accession>
<evidence type="ECO:0000256" key="1">
    <source>
        <dbReference type="SAM" id="SignalP"/>
    </source>
</evidence>
<dbReference type="InterPro" id="IPR053652">
    <property type="entry name" value="Phr_regulator"/>
</dbReference>
<evidence type="ECO:0000313" key="3">
    <source>
        <dbReference type="Proteomes" id="UP000006867"/>
    </source>
</evidence>
<feature type="signal peptide" evidence="1">
    <location>
        <begin position="1"/>
        <end position="23"/>
    </location>
</feature>
<dbReference type="NCBIfam" id="NF038040">
    <property type="entry name" value="phero_PhrK_fam"/>
    <property type="match status" value="1"/>
</dbReference>
<keyword evidence="3" id="KW-1185">Reference proteome</keyword>
<organism evidence="2 3">
    <name type="scientific">Bacillus atrophaeus (strain 1942)</name>
    <dbReference type="NCBI Taxonomy" id="720555"/>
    <lineage>
        <taxon>Bacteria</taxon>
        <taxon>Bacillati</taxon>
        <taxon>Bacillota</taxon>
        <taxon>Bacilli</taxon>
        <taxon>Bacillales</taxon>
        <taxon>Bacillaceae</taxon>
        <taxon>Bacillus</taxon>
    </lineage>
</organism>
<reference evidence="2 3" key="1">
    <citation type="journal article" date="2011" name="Front. Microbiol.">
        <title>Genomic signatures of strain selection and enhancement in Bacillus atrophaeus var. globigii, a historical biowarfare simulant.</title>
        <authorList>
            <person name="Gibbons H.S."/>
            <person name="Broomall S.M."/>
            <person name="McNew L.A."/>
            <person name="Daligault H."/>
            <person name="Chapman C."/>
            <person name="Bruce D."/>
            <person name="Karavis M."/>
            <person name="Krepps M."/>
            <person name="McGregor P.A."/>
            <person name="Hong C."/>
            <person name="Park K.H."/>
            <person name="Akmal A."/>
            <person name="Feldman A."/>
            <person name="Lin J.S."/>
            <person name="Chang W.E."/>
            <person name="Higgs B.W."/>
            <person name="Demirev P."/>
            <person name="Lindquist J."/>
            <person name="Liem A."/>
            <person name="Fochler E."/>
            <person name="Read T.D."/>
            <person name="Tapia R."/>
            <person name="Johnson S."/>
            <person name="Bishop-Lilly K.A."/>
            <person name="Detter C."/>
            <person name="Han C."/>
            <person name="Sozhamannan S."/>
            <person name="Rosenzweig C.N."/>
            <person name="Skowronski E.W."/>
        </authorList>
    </citation>
    <scope>NUCLEOTIDE SEQUENCE [LARGE SCALE GENOMIC DNA]</scope>
    <source>
        <strain evidence="2 3">1942</strain>
    </source>
</reference>
<evidence type="ECO:0000313" key="2">
    <source>
        <dbReference type="EMBL" id="ADP31154.1"/>
    </source>
</evidence>
<gene>
    <name evidence="2" type="ordered locus">BATR1942_00980</name>
</gene>
<sequence length="40" mass="4110">MKKVILCLSLTAMVLGGAAYSQSHNMVSADFKAAELPVGG</sequence>
<keyword evidence="1" id="KW-0732">Signal</keyword>